<proteinExistence type="predicted"/>
<evidence type="ECO:0000313" key="4">
    <source>
        <dbReference type="Proteomes" id="UP001332243"/>
    </source>
</evidence>
<keyword evidence="2" id="KW-0812">Transmembrane</keyword>
<evidence type="ECO:0008006" key="5">
    <source>
        <dbReference type="Google" id="ProtNLM"/>
    </source>
</evidence>
<feature type="region of interest" description="Disordered" evidence="1">
    <location>
        <begin position="91"/>
        <end position="115"/>
    </location>
</feature>
<evidence type="ECO:0000256" key="2">
    <source>
        <dbReference type="SAM" id="Phobius"/>
    </source>
</evidence>
<reference evidence="3 4" key="1">
    <citation type="submission" date="2024-01" db="EMBL/GenBank/DDBJ databases">
        <title>Genome insights into Plantactinospora sonchi sp. nov.</title>
        <authorList>
            <person name="Wang L."/>
        </authorList>
    </citation>
    <scope>NUCLEOTIDE SEQUENCE [LARGE SCALE GENOMIC DNA]</scope>
    <source>
        <strain evidence="3 4">NEAU-QY2</strain>
    </source>
</reference>
<keyword evidence="2" id="KW-0472">Membrane</keyword>
<feature type="transmembrane region" description="Helical" evidence="2">
    <location>
        <begin position="12"/>
        <end position="30"/>
    </location>
</feature>
<feature type="compositionally biased region" description="Basic and acidic residues" evidence="1">
    <location>
        <begin position="95"/>
        <end position="115"/>
    </location>
</feature>
<organism evidence="3 4">
    <name type="scientific">Plantactinospora sonchi</name>
    <dbReference type="NCBI Taxonomy" id="1544735"/>
    <lineage>
        <taxon>Bacteria</taxon>
        <taxon>Bacillati</taxon>
        <taxon>Actinomycetota</taxon>
        <taxon>Actinomycetes</taxon>
        <taxon>Micromonosporales</taxon>
        <taxon>Micromonosporaceae</taxon>
        <taxon>Plantactinospora</taxon>
    </lineage>
</organism>
<keyword evidence="4" id="KW-1185">Reference proteome</keyword>
<name>A0ABU7RWN8_9ACTN</name>
<keyword evidence="2" id="KW-1133">Transmembrane helix</keyword>
<comment type="caution">
    <text evidence="3">The sequence shown here is derived from an EMBL/GenBank/DDBJ whole genome shotgun (WGS) entry which is preliminary data.</text>
</comment>
<evidence type="ECO:0000256" key="1">
    <source>
        <dbReference type="SAM" id="MobiDB-lite"/>
    </source>
</evidence>
<feature type="transmembrane region" description="Helical" evidence="2">
    <location>
        <begin position="42"/>
        <end position="64"/>
    </location>
</feature>
<dbReference type="EMBL" id="JAZGQK010000017">
    <property type="protein sequence ID" value="MEE6260825.1"/>
    <property type="molecule type" value="Genomic_DNA"/>
</dbReference>
<accession>A0ABU7RWN8</accession>
<dbReference type="Proteomes" id="UP001332243">
    <property type="component" value="Unassembled WGS sequence"/>
</dbReference>
<gene>
    <name evidence="3" type="ORF">V1633_20270</name>
</gene>
<evidence type="ECO:0000313" key="3">
    <source>
        <dbReference type="EMBL" id="MEE6260825.1"/>
    </source>
</evidence>
<feature type="transmembrane region" description="Helical" evidence="2">
    <location>
        <begin position="70"/>
        <end position="91"/>
    </location>
</feature>
<protein>
    <recommendedName>
        <fullName evidence="5">DUF2516 domain-containing protein</fullName>
    </recommendedName>
</protein>
<dbReference type="RefSeq" id="WP_331215944.1">
    <property type="nucleotide sequence ID" value="NZ_JAZGQK010000017.1"/>
</dbReference>
<sequence>MEFDGIELWQVPLLAMAVVALAEWVAGKVLRRWPLRVDWRLVRLVGFGVAVLVALVLLLINYLSESDADKIANIISAVAAVATLWFTYRAFRTPGPDDTRQPRSMAGREADDRDS</sequence>